<dbReference type="EMBL" id="CP017599">
    <property type="protein sequence ID" value="AOX03569.1"/>
    <property type="molecule type" value="Genomic_DNA"/>
</dbReference>
<sequence>MRDHLVLLKPPLVPQLWGTQESFVPPKIGGLGGQNHTHNQQRLLREAENIAVGIQTIFGKNETALPPGG</sequence>
<dbReference type="Proteomes" id="UP000177870">
    <property type="component" value="Chromosome"/>
</dbReference>
<evidence type="ECO:0000313" key="2">
    <source>
        <dbReference type="Proteomes" id="UP000177870"/>
    </source>
</evidence>
<protein>
    <submittedName>
        <fullName evidence="1">Uncharacterized protein</fullName>
    </submittedName>
</protein>
<dbReference type="KEGG" id="mpro:BJP34_32745"/>
<reference evidence="2" key="1">
    <citation type="submission" date="2016-10" db="EMBL/GenBank/DDBJ databases">
        <title>Comparative genomics uncovers the prolific and rare metabolic potential of the cyanobacterial genus Moorea.</title>
        <authorList>
            <person name="Leao T."/>
            <person name="Castelao G."/>
            <person name="Korobeynikov A."/>
            <person name="Monroe E.A."/>
            <person name="Podell S."/>
            <person name="Glukhov E."/>
            <person name="Allen E."/>
            <person name="Gerwick W.H."/>
            <person name="Gerwick L."/>
        </authorList>
    </citation>
    <scope>NUCLEOTIDE SEQUENCE [LARGE SCALE GENOMIC DNA]</scope>
    <source>
        <strain evidence="2">PAL-8-15-08-1</strain>
    </source>
</reference>
<gene>
    <name evidence="1" type="ORF">BJP34_32745</name>
</gene>
<name>A0A1D8U0Y0_9CYAN</name>
<evidence type="ECO:0000313" key="1">
    <source>
        <dbReference type="EMBL" id="AOX03569.1"/>
    </source>
</evidence>
<organism evidence="1 2">
    <name type="scientific">Moorena producens PAL-8-15-08-1</name>
    <dbReference type="NCBI Taxonomy" id="1458985"/>
    <lineage>
        <taxon>Bacteria</taxon>
        <taxon>Bacillati</taxon>
        <taxon>Cyanobacteriota</taxon>
        <taxon>Cyanophyceae</taxon>
        <taxon>Coleofasciculales</taxon>
        <taxon>Coleofasciculaceae</taxon>
        <taxon>Moorena</taxon>
    </lineage>
</organism>
<dbReference type="AlphaFoldDB" id="A0A1D8U0Y0"/>
<proteinExistence type="predicted"/>
<dbReference type="STRING" id="1458985.BJP34_32745"/>
<accession>A0A1D8U0Y0</accession>